<dbReference type="PANTHER" id="PTHR46520">
    <property type="entry name" value="SERINE BETA-LACTAMASE-LIKE PROTEIN LACTB, MITOCHONDRIAL"/>
    <property type="match status" value="1"/>
</dbReference>
<evidence type="ECO:0000313" key="3">
    <source>
        <dbReference type="Proteomes" id="UP001597532"/>
    </source>
</evidence>
<gene>
    <name evidence="2" type="ORF">ACFS1K_04350</name>
</gene>
<dbReference type="Proteomes" id="UP001597532">
    <property type="component" value="Unassembled WGS sequence"/>
</dbReference>
<feature type="domain" description="Beta-lactamase-related" evidence="1">
    <location>
        <begin position="33"/>
        <end position="342"/>
    </location>
</feature>
<evidence type="ECO:0000259" key="1">
    <source>
        <dbReference type="Pfam" id="PF00144"/>
    </source>
</evidence>
<protein>
    <submittedName>
        <fullName evidence="2">Serine hydrolase domain-containing protein</fullName>
        <ecNumber evidence="2">3.-.-.-</ecNumber>
    </submittedName>
</protein>
<dbReference type="EMBL" id="JBHUOK010000008">
    <property type="protein sequence ID" value="MFD2788985.1"/>
    <property type="molecule type" value="Genomic_DNA"/>
</dbReference>
<name>A0ABW5VCG1_9FLAO</name>
<keyword evidence="2" id="KW-0378">Hydrolase</keyword>
<proteinExistence type="predicted"/>
<dbReference type="InterPro" id="IPR052794">
    <property type="entry name" value="Mito_Ser_Protease_LACTB"/>
</dbReference>
<dbReference type="RefSeq" id="WP_251809040.1">
    <property type="nucleotide sequence ID" value="NZ_CP166679.1"/>
</dbReference>
<dbReference type="PANTHER" id="PTHR46520:SF1">
    <property type="entry name" value="SERINE BETA-LACTAMASE-LIKE PROTEIN LACTB, MITOCHONDRIAL"/>
    <property type="match status" value="1"/>
</dbReference>
<organism evidence="2 3">
    <name type="scientific">Arenibacter antarcticus</name>
    <dbReference type="NCBI Taxonomy" id="2040469"/>
    <lineage>
        <taxon>Bacteria</taxon>
        <taxon>Pseudomonadati</taxon>
        <taxon>Bacteroidota</taxon>
        <taxon>Flavobacteriia</taxon>
        <taxon>Flavobacteriales</taxon>
        <taxon>Flavobacteriaceae</taxon>
        <taxon>Arenibacter</taxon>
    </lineage>
</organism>
<dbReference type="GO" id="GO:0016787">
    <property type="term" value="F:hydrolase activity"/>
    <property type="evidence" value="ECO:0007669"/>
    <property type="project" value="UniProtKB-KW"/>
</dbReference>
<dbReference type="Pfam" id="PF00144">
    <property type="entry name" value="Beta-lactamase"/>
    <property type="match status" value="1"/>
</dbReference>
<dbReference type="SUPFAM" id="SSF56601">
    <property type="entry name" value="beta-lactamase/transpeptidase-like"/>
    <property type="match status" value="1"/>
</dbReference>
<dbReference type="EC" id="3.-.-.-" evidence="2"/>
<dbReference type="InterPro" id="IPR001466">
    <property type="entry name" value="Beta-lactam-related"/>
</dbReference>
<reference evidence="3" key="1">
    <citation type="journal article" date="2019" name="Int. J. Syst. Evol. Microbiol.">
        <title>The Global Catalogue of Microorganisms (GCM) 10K type strain sequencing project: providing services to taxonomists for standard genome sequencing and annotation.</title>
        <authorList>
            <consortium name="The Broad Institute Genomics Platform"/>
            <consortium name="The Broad Institute Genome Sequencing Center for Infectious Disease"/>
            <person name="Wu L."/>
            <person name="Ma J."/>
        </authorList>
    </citation>
    <scope>NUCLEOTIDE SEQUENCE [LARGE SCALE GENOMIC DNA]</scope>
    <source>
        <strain evidence="3">KCTC 52924</strain>
    </source>
</reference>
<accession>A0ABW5VCG1</accession>
<dbReference type="Gene3D" id="3.40.710.10">
    <property type="entry name" value="DD-peptidase/beta-lactamase superfamily"/>
    <property type="match status" value="1"/>
</dbReference>
<dbReference type="InterPro" id="IPR012338">
    <property type="entry name" value="Beta-lactam/transpept-like"/>
</dbReference>
<sequence length="358" mass="40282">MNPILKYIRNIFASQREMGRDAHLSGKEKADLLLQQLIEDKCVPGLAISVRKNNRVYFQKGYGFANLEQEIPIDPLKTVFRVASVSKPIAATALATMVADRKLDLDASFYNYVPYYPKKEYDFTLRQLAGHTAGIRGYRGAEYGLNLPMGIRESLSLFQDDALVFKPGTQYLYSSYDWVLISLAIEEVSGIPFADYVQEKVLKRFELVDTFPEIPRENFSNKATFYSRYRLGFRKAIQVDNRFKLAGGGYLSTSSDVAHFGQAFLDASLGEDPVMSQFLAATFINGESTYYGLGWQVSEDKMGRPYFGHVGNGIGGYAVFYVYPDEDMVFSILINCTNPRVEEILEEAVSLLICGKKG</sequence>
<keyword evidence="3" id="KW-1185">Reference proteome</keyword>
<comment type="caution">
    <text evidence="2">The sequence shown here is derived from an EMBL/GenBank/DDBJ whole genome shotgun (WGS) entry which is preliminary data.</text>
</comment>
<evidence type="ECO:0000313" key="2">
    <source>
        <dbReference type="EMBL" id="MFD2788985.1"/>
    </source>
</evidence>